<dbReference type="Proteomes" id="UP000516093">
    <property type="component" value="Chromosome"/>
</dbReference>
<sequence length="441" mass="49473">MKTKRLLPLNTLLILIAFLRSRLAAGKLAARLGVVFLLVGGLSHGAYAQYPVRGIVRDKETKEPLPFVGIGVKGTTMGTASNENGEFTLSLPSVPQTLIFSELAHIKDTVQVTQAGQALEIELAPATVVLSEVKVASYAYQLVDRAYQQLKKNYSRKFYGKAYYRQITRIDNDPTELLEMVWNAKSNIARIEGTSIAQGRYAAKQALISDKNFSLYTKSFGLYDDKADTTKALGLFSPNVVANYLLEIKGVLEKGETGGVAEIAFETRPEQTKYRSKGTVWIDVDTYQVIRYKMTTPQLTRKANNPTFSFKNTELELDMVFQNDTTAVNPLEHIKADMTYDLVRPGLPPAKMKVSAFTFFYDTSRKPTSLTYNKVTSNERDLETIRKVKYDPEFWANNPVVKRTPLEDEVAKSFEQKGAFGTMVKKPEPKADVRIRNGRIE</sequence>
<gene>
    <name evidence="1" type="ORF">H9L05_12715</name>
</gene>
<dbReference type="AlphaFoldDB" id="A0A7H0GRS6"/>
<keyword evidence="1" id="KW-0378">Hydrolase</keyword>
<keyword evidence="1" id="KW-0645">Protease</keyword>
<dbReference type="Gene3D" id="2.60.40.1120">
    <property type="entry name" value="Carboxypeptidase-like, regulatory domain"/>
    <property type="match status" value="1"/>
</dbReference>
<proteinExistence type="predicted"/>
<dbReference type="EMBL" id="CP060784">
    <property type="protein sequence ID" value="QNP50992.1"/>
    <property type="molecule type" value="Genomic_DNA"/>
</dbReference>
<accession>A0A7H0GRS6</accession>
<evidence type="ECO:0000313" key="2">
    <source>
        <dbReference type="Proteomes" id="UP000516093"/>
    </source>
</evidence>
<protein>
    <submittedName>
        <fullName evidence="1">Carboxypeptidase-like regulatory domain-containing protein</fullName>
    </submittedName>
</protein>
<keyword evidence="1" id="KW-0121">Carboxypeptidase</keyword>
<dbReference type="GO" id="GO:0004180">
    <property type="term" value="F:carboxypeptidase activity"/>
    <property type="evidence" value="ECO:0007669"/>
    <property type="project" value="UniProtKB-KW"/>
</dbReference>
<dbReference type="RefSeq" id="WP_187731294.1">
    <property type="nucleotide sequence ID" value="NZ_BMFN01000001.1"/>
</dbReference>
<dbReference type="KEGG" id="hqi:H9L05_12715"/>
<evidence type="ECO:0000313" key="1">
    <source>
        <dbReference type="EMBL" id="QNP50992.1"/>
    </source>
</evidence>
<organism evidence="1 2">
    <name type="scientific">Hymenobacter qilianensis</name>
    <dbReference type="NCBI Taxonomy" id="1385715"/>
    <lineage>
        <taxon>Bacteria</taxon>
        <taxon>Pseudomonadati</taxon>
        <taxon>Bacteroidota</taxon>
        <taxon>Cytophagia</taxon>
        <taxon>Cytophagales</taxon>
        <taxon>Hymenobacteraceae</taxon>
        <taxon>Hymenobacter</taxon>
    </lineage>
</organism>
<reference evidence="1 2" key="1">
    <citation type="submission" date="2020-08" db="EMBL/GenBank/DDBJ databases">
        <title>Genome sequence of Hymenobacter qilianensis JCM 19763T.</title>
        <authorList>
            <person name="Hyun D.-W."/>
            <person name="Bae J.-W."/>
        </authorList>
    </citation>
    <scope>NUCLEOTIDE SEQUENCE [LARGE SCALE GENOMIC DNA]</scope>
    <source>
        <strain evidence="1 2">JCM 19763</strain>
    </source>
</reference>
<dbReference type="InterPro" id="IPR008969">
    <property type="entry name" value="CarboxyPept-like_regulatory"/>
</dbReference>
<name>A0A7H0GRS6_9BACT</name>
<dbReference type="SUPFAM" id="SSF49464">
    <property type="entry name" value="Carboxypeptidase regulatory domain-like"/>
    <property type="match status" value="1"/>
</dbReference>
<dbReference type="Pfam" id="PF13715">
    <property type="entry name" value="CarbopepD_reg_2"/>
    <property type="match status" value="1"/>
</dbReference>
<keyword evidence="2" id="KW-1185">Reference proteome</keyword>